<keyword evidence="3" id="KW-1185">Reference proteome</keyword>
<accession>A0A1M4ZKC4</accession>
<dbReference type="InterPro" id="IPR009081">
    <property type="entry name" value="PP-bd_ACP"/>
</dbReference>
<proteinExistence type="predicted"/>
<evidence type="ECO:0000313" key="2">
    <source>
        <dbReference type="EMBL" id="SHF18520.1"/>
    </source>
</evidence>
<dbReference type="EMBL" id="FQUH01000006">
    <property type="protein sequence ID" value="SHF18520.1"/>
    <property type="molecule type" value="Genomic_DNA"/>
</dbReference>
<dbReference type="AlphaFoldDB" id="A0A1M4ZKC4"/>
<sequence length="88" mass="9841">MMLTNQLIQHIAQQFLDGDTDGLEHDTPLFELNIVDSAAIFDLVDFLKNEAQVEIKMQDIYPENFASVAAMVSLVERLKGSQTEGEQA</sequence>
<organism evidence="2 3">
    <name type="scientific">Vibrio gazogenes DSM 21264 = NBRC 103151</name>
    <dbReference type="NCBI Taxonomy" id="1123492"/>
    <lineage>
        <taxon>Bacteria</taxon>
        <taxon>Pseudomonadati</taxon>
        <taxon>Pseudomonadota</taxon>
        <taxon>Gammaproteobacteria</taxon>
        <taxon>Vibrionales</taxon>
        <taxon>Vibrionaceae</taxon>
        <taxon>Vibrio</taxon>
    </lineage>
</organism>
<evidence type="ECO:0000313" key="3">
    <source>
        <dbReference type="Proteomes" id="UP000184159"/>
    </source>
</evidence>
<name>A0A1M4ZKC4_VIBGA</name>
<protein>
    <submittedName>
        <fullName evidence="2">Peptidyl carrier protein</fullName>
    </submittedName>
</protein>
<dbReference type="Proteomes" id="UP000184159">
    <property type="component" value="Unassembled WGS sequence"/>
</dbReference>
<gene>
    <name evidence="2" type="ORF">SAMN02745781_01648</name>
</gene>
<evidence type="ECO:0000259" key="1">
    <source>
        <dbReference type="PROSITE" id="PS50075"/>
    </source>
</evidence>
<reference evidence="3" key="1">
    <citation type="submission" date="2016-11" db="EMBL/GenBank/DDBJ databases">
        <authorList>
            <person name="Varghese N."/>
            <person name="Submissions S."/>
        </authorList>
    </citation>
    <scope>NUCLEOTIDE SEQUENCE [LARGE SCALE GENOMIC DNA]</scope>
    <source>
        <strain evidence="3">DSM 21264</strain>
    </source>
</reference>
<feature type="domain" description="Carrier" evidence="1">
    <location>
        <begin position="2"/>
        <end position="79"/>
    </location>
</feature>
<dbReference type="InterPro" id="IPR036736">
    <property type="entry name" value="ACP-like_sf"/>
</dbReference>
<dbReference type="Gene3D" id="1.10.1200.10">
    <property type="entry name" value="ACP-like"/>
    <property type="match status" value="1"/>
</dbReference>
<dbReference type="PROSITE" id="PS50075">
    <property type="entry name" value="CARRIER"/>
    <property type="match status" value="1"/>
</dbReference>
<dbReference type="SUPFAM" id="SSF47336">
    <property type="entry name" value="ACP-like"/>
    <property type="match status" value="1"/>
</dbReference>